<evidence type="ECO:0000313" key="1">
    <source>
        <dbReference type="Proteomes" id="UP000790787"/>
    </source>
</evidence>
<dbReference type="RefSeq" id="XP_016460884.1">
    <property type="nucleotide sequence ID" value="XM_016605398.2"/>
</dbReference>
<keyword evidence="1" id="KW-1185">Reference proteome</keyword>
<dbReference type="PANTHER" id="PTHR34659">
    <property type="entry name" value="BNAA05G11610D PROTEIN"/>
    <property type="match status" value="1"/>
</dbReference>
<proteinExistence type="predicted"/>
<dbReference type="AlphaFoldDB" id="A0A1S3Z935"/>
<dbReference type="OrthoDB" id="778244at2759"/>
<sequence>MNFTSKGIAWIEKVGAKLENLCSEVDARSQEQLDYVESQLQIAGANLKQFCSEFIQEIFPASLSDAKEDETSNLSSEENIKKQLLASELSNIIVEEDNKKELSHSNSSSIVFPADTAEGVHIDFSLQPQADMVMKMSVEDNSEKAFSSGGESVDHHVNKPGIGTVPELEFDGNCVLVDKDDLSSCSEFYGAHISHKKNMTKLEVKPGNQRNNDTAIYEDLSVESEQSNTESKPKYSPIQKLELSEEVFCDSDWEII</sequence>
<accession>A0A1S3Z935</accession>
<gene>
    <name evidence="2" type="primary">LOC107784291</name>
</gene>
<reference evidence="2" key="2">
    <citation type="submission" date="2025-08" db="UniProtKB">
        <authorList>
            <consortium name="RefSeq"/>
        </authorList>
    </citation>
    <scope>IDENTIFICATION</scope>
    <source>
        <tissue evidence="2">Leaf</tissue>
    </source>
</reference>
<dbReference type="InterPro" id="IPR053273">
    <property type="entry name" value="CST_Regulator"/>
</dbReference>
<dbReference type="PANTHER" id="PTHR34659:SF1">
    <property type="entry name" value="PROTEIN EGT2"/>
    <property type="match status" value="1"/>
</dbReference>
<organism evidence="1 2">
    <name type="scientific">Nicotiana tabacum</name>
    <name type="common">Common tobacco</name>
    <dbReference type="NCBI Taxonomy" id="4097"/>
    <lineage>
        <taxon>Eukaryota</taxon>
        <taxon>Viridiplantae</taxon>
        <taxon>Streptophyta</taxon>
        <taxon>Embryophyta</taxon>
        <taxon>Tracheophyta</taxon>
        <taxon>Spermatophyta</taxon>
        <taxon>Magnoliopsida</taxon>
        <taxon>eudicotyledons</taxon>
        <taxon>Gunneridae</taxon>
        <taxon>Pentapetalae</taxon>
        <taxon>asterids</taxon>
        <taxon>lamiids</taxon>
        <taxon>Solanales</taxon>
        <taxon>Solanaceae</taxon>
        <taxon>Nicotianoideae</taxon>
        <taxon>Nicotianeae</taxon>
        <taxon>Nicotiana</taxon>
    </lineage>
</organism>
<evidence type="ECO:0000313" key="2">
    <source>
        <dbReference type="RefSeq" id="XP_016460884.1"/>
    </source>
</evidence>
<dbReference type="Proteomes" id="UP000790787">
    <property type="component" value="Chromosome 3"/>
</dbReference>
<reference evidence="1" key="1">
    <citation type="journal article" date="2014" name="Nat. Commun.">
        <title>The tobacco genome sequence and its comparison with those of tomato and potato.</title>
        <authorList>
            <person name="Sierro N."/>
            <person name="Battey J.N."/>
            <person name="Ouadi S."/>
            <person name="Bakaher N."/>
            <person name="Bovet L."/>
            <person name="Willig A."/>
            <person name="Goepfert S."/>
            <person name="Peitsch M.C."/>
            <person name="Ivanov N.V."/>
        </authorList>
    </citation>
    <scope>NUCLEOTIDE SEQUENCE [LARGE SCALE GENOMIC DNA]</scope>
</reference>
<dbReference type="RefSeq" id="XP_016460884.1">
    <property type="nucleotide sequence ID" value="XM_016605398.1"/>
</dbReference>
<dbReference type="GeneID" id="107784291"/>
<name>A0A1S3Z935_TOBAC</name>
<protein>
    <submittedName>
        <fullName evidence="2">Uncharacterized protein LOC107784291 isoform X2</fullName>
    </submittedName>
    <submittedName>
        <fullName evidence="2">Uncharacterized protein isoform X2</fullName>
    </submittedName>
</protein>